<evidence type="ECO:0000313" key="2">
    <source>
        <dbReference type="EMBL" id="JAE11233.1"/>
    </source>
</evidence>
<reference evidence="2" key="1">
    <citation type="submission" date="2014-09" db="EMBL/GenBank/DDBJ databases">
        <authorList>
            <person name="Magalhaes I.L.F."/>
            <person name="Oliveira U."/>
            <person name="Santos F.R."/>
            <person name="Vidigal T.H.D.A."/>
            <person name="Brescovit A.D."/>
            <person name="Santos A.J."/>
        </authorList>
    </citation>
    <scope>NUCLEOTIDE SEQUENCE</scope>
    <source>
        <tissue evidence="2">Shoot tissue taken approximately 20 cm above the soil surface</tissue>
    </source>
</reference>
<proteinExistence type="predicted"/>
<dbReference type="AlphaFoldDB" id="A0A0A9FSE1"/>
<name>A0A0A9FSE1_ARUDO</name>
<reference evidence="2" key="2">
    <citation type="journal article" date="2015" name="Data Brief">
        <title>Shoot transcriptome of the giant reed, Arundo donax.</title>
        <authorList>
            <person name="Barrero R.A."/>
            <person name="Guerrero F.D."/>
            <person name="Moolhuijzen P."/>
            <person name="Goolsby J.A."/>
            <person name="Tidwell J."/>
            <person name="Bellgard S.E."/>
            <person name="Bellgard M.I."/>
        </authorList>
    </citation>
    <scope>NUCLEOTIDE SEQUENCE</scope>
    <source>
        <tissue evidence="2">Shoot tissue taken approximately 20 cm above the soil surface</tissue>
    </source>
</reference>
<feature type="region of interest" description="Disordered" evidence="1">
    <location>
        <begin position="33"/>
        <end position="53"/>
    </location>
</feature>
<organism evidence="2">
    <name type="scientific">Arundo donax</name>
    <name type="common">Giant reed</name>
    <name type="synonym">Donax arundinaceus</name>
    <dbReference type="NCBI Taxonomy" id="35708"/>
    <lineage>
        <taxon>Eukaryota</taxon>
        <taxon>Viridiplantae</taxon>
        <taxon>Streptophyta</taxon>
        <taxon>Embryophyta</taxon>
        <taxon>Tracheophyta</taxon>
        <taxon>Spermatophyta</taxon>
        <taxon>Magnoliopsida</taxon>
        <taxon>Liliopsida</taxon>
        <taxon>Poales</taxon>
        <taxon>Poaceae</taxon>
        <taxon>PACMAD clade</taxon>
        <taxon>Arundinoideae</taxon>
        <taxon>Arundineae</taxon>
        <taxon>Arundo</taxon>
    </lineage>
</organism>
<accession>A0A0A9FSE1</accession>
<dbReference type="EMBL" id="GBRH01186663">
    <property type="protein sequence ID" value="JAE11233.1"/>
    <property type="molecule type" value="Transcribed_RNA"/>
</dbReference>
<sequence length="53" mass="6029">MHMPTAMCTQKKVMTYNHCVQEIEKYCTCTSNRKGQTSNHAQSTLTMCSQQKG</sequence>
<protein>
    <submittedName>
        <fullName evidence="2">Uncharacterized protein</fullName>
    </submittedName>
</protein>
<evidence type="ECO:0000256" key="1">
    <source>
        <dbReference type="SAM" id="MobiDB-lite"/>
    </source>
</evidence>